<dbReference type="EMBL" id="JBHUOM010000022">
    <property type="protein sequence ID" value="MFD2936164.1"/>
    <property type="molecule type" value="Genomic_DNA"/>
</dbReference>
<name>A0ABW6ANG7_9BACT</name>
<dbReference type="Proteomes" id="UP001597512">
    <property type="component" value="Unassembled WGS sequence"/>
</dbReference>
<comment type="caution">
    <text evidence="1">The sequence shown here is derived from an EMBL/GenBank/DDBJ whole genome shotgun (WGS) entry which is preliminary data.</text>
</comment>
<evidence type="ECO:0000313" key="1">
    <source>
        <dbReference type="EMBL" id="MFD2936164.1"/>
    </source>
</evidence>
<keyword evidence="2" id="KW-1185">Reference proteome</keyword>
<sequence length="293" mass="33035">MLWRLHIRPAPKNGKNHDDVVNYCIENHVAGIGWPVSANVTNASEYEQAARAEYGVRVASIPFAYDPFPGQYIWARDRNGKYYLGCIKSDWFYSNDPLHIELDIPNQRKCEWIKIGSEENVPGKIIACFRPAKTFQAIHDPLMESFSKWAFTGGADGHFLGTGLAIESVNKTTFFRFIGADDCEDVVGLYLQKIKGYCLIPSSCKQTTIGYEFILKHSLTSKTSIAQVKQGKVGLDDRLRGIADHVFLFSTDGVVQADSDDLTVLSADDLFDFVCQHRNLLPARINYWLHFLS</sequence>
<reference evidence="2" key="1">
    <citation type="journal article" date="2019" name="Int. J. Syst. Evol. Microbiol.">
        <title>The Global Catalogue of Microorganisms (GCM) 10K type strain sequencing project: providing services to taxonomists for standard genome sequencing and annotation.</title>
        <authorList>
            <consortium name="The Broad Institute Genomics Platform"/>
            <consortium name="The Broad Institute Genome Sequencing Center for Infectious Disease"/>
            <person name="Wu L."/>
            <person name="Ma J."/>
        </authorList>
    </citation>
    <scope>NUCLEOTIDE SEQUENCE [LARGE SCALE GENOMIC DNA]</scope>
    <source>
        <strain evidence="2">KCTC 52490</strain>
    </source>
</reference>
<accession>A0ABW6ANG7</accession>
<dbReference type="RefSeq" id="WP_381504725.1">
    <property type="nucleotide sequence ID" value="NZ_JBHUOM010000022.1"/>
</dbReference>
<protein>
    <submittedName>
        <fullName evidence="1">Uncharacterized protein</fullName>
    </submittedName>
</protein>
<gene>
    <name evidence="1" type="ORF">ACFS25_20440</name>
</gene>
<evidence type="ECO:0000313" key="2">
    <source>
        <dbReference type="Proteomes" id="UP001597512"/>
    </source>
</evidence>
<organism evidence="1 2">
    <name type="scientific">Spirosoma flavum</name>
    <dbReference type="NCBI Taxonomy" id="2048557"/>
    <lineage>
        <taxon>Bacteria</taxon>
        <taxon>Pseudomonadati</taxon>
        <taxon>Bacteroidota</taxon>
        <taxon>Cytophagia</taxon>
        <taxon>Cytophagales</taxon>
        <taxon>Cytophagaceae</taxon>
        <taxon>Spirosoma</taxon>
    </lineage>
</organism>
<proteinExistence type="predicted"/>